<dbReference type="Pfam" id="PF13602">
    <property type="entry name" value="ADH_zinc_N_2"/>
    <property type="match status" value="1"/>
</dbReference>
<dbReference type="Pfam" id="PF08240">
    <property type="entry name" value="ADH_N"/>
    <property type="match status" value="1"/>
</dbReference>
<dbReference type="CDD" id="cd08252">
    <property type="entry name" value="AL_MDR"/>
    <property type="match status" value="1"/>
</dbReference>
<dbReference type="Proteomes" id="UP000031397">
    <property type="component" value="Unassembled WGS sequence"/>
</dbReference>
<comment type="similarity">
    <text evidence="1">Belongs to the zinc-containing alcohol dehydrogenase family. Quinone oxidoreductase subfamily.</text>
</comment>
<dbReference type="RefSeq" id="WP_039143239.1">
    <property type="nucleotide sequence ID" value="NZ_JOJZ01000009.1"/>
</dbReference>
<keyword evidence="1" id="KW-0862">Zinc</keyword>
<dbReference type="NCBIfam" id="TIGR02817">
    <property type="entry name" value="adh_fam_1"/>
    <property type="match status" value="1"/>
</dbReference>
<feature type="domain" description="Enoyl reductase (ER)" evidence="2">
    <location>
        <begin position="17"/>
        <end position="341"/>
    </location>
</feature>
<evidence type="ECO:0000313" key="4">
    <source>
        <dbReference type="Proteomes" id="UP000031397"/>
    </source>
</evidence>
<dbReference type="Gene3D" id="3.40.50.720">
    <property type="entry name" value="NAD(P)-binding Rossmann-like Domain"/>
    <property type="match status" value="1"/>
</dbReference>
<evidence type="ECO:0000256" key="1">
    <source>
        <dbReference type="RuleBase" id="RU364000"/>
    </source>
</evidence>
<keyword evidence="1" id="KW-0479">Metal-binding</keyword>
<dbReference type="SMART" id="SM00829">
    <property type="entry name" value="PKS_ER"/>
    <property type="match status" value="1"/>
</dbReference>
<keyword evidence="4" id="KW-1185">Reference proteome</keyword>
<dbReference type="PATRIC" id="fig|1614.7.peg.188"/>
<dbReference type="Gene3D" id="3.90.180.10">
    <property type="entry name" value="Medium-chain alcohol dehydrogenases, catalytic domain"/>
    <property type="match status" value="1"/>
</dbReference>
<dbReference type="SUPFAM" id="SSF51735">
    <property type="entry name" value="NAD(P)-binding Rossmann-fold domains"/>
    <property type="match status" value="1"/>
</dbReference>
<organism evidence="3 4">
    <name type="scientific">Fructilactobacillus fructivorans</name>
    <dbReference type="NCBI Taxonomy" id="1614"/>
    <lineage>
        <taxon>Bacteria</taxon>
        <taxon>Bacillati</taxon>
        <taxon>Bacillota</taxon>
        <taxon>Bacilli</taxon>
        <taxon>Lactobacillales</taxon>
        <taxon>Lactobacillaceae</taxon>
        <taxon>Fructilactobacillus</taxon>
    </lineage>
</organism>
<dbReference type="InterPro" id="IPR020843">
    <property type="entry name" value="ER"/>
</dbReference>
<dbReference type="InterPro" id="IPR014182">
    <property type="entry name" value="ADH_Zn_typ-1"/>
</dbReference>
<dbReference type="OrthoDB" id="9792162at2"/>
<dbReference type="EMBL" id="JOJZ01000009">
    <property type="protein sequence ID" value="KID42269.1"/>
    <property type="molecule type" value="Genomic_DNA"/>
</dbReference>
<proteinExistence type="inferred from homology"/>
<reference evidence="3 4" key="1">
    <citation type="submission" date="2014-06" db="EMBL/GenBank/DDBJ databases">
        <title>Functional and comparative genomic analyses of the Drosophila gut microbiota identify candidate symbiosis factors.</title>
        <authorList>
            <person name="Newell P.D."/>
            <person name="Chaston J.M."/>
            <person name="Douglas A.E."/>
        </authorList>
    </citation>
    <scope>NUCLEOTIDE SEQUENCE [LARGE SCALE GENOMIC DNA]</scope>
    <source>
        <strain evidence="3 4">DmCS_002</strain>
    </source>
</reference>
<dbReference type="GO" id="GO:0008270">
    <property type="term" value="F:zinc ion binding"/>
    <property type="evidence" value="ECO:0007669"/>
    <property type="project" value="InterPro"/>
</dbReference>
<dbReference type="SUPFAM" id="SSF50129">
    <property type="entry name" value="GroES-like"/>
    <property type="match status" value="1"/>
</dbReference>
<dbReference type="GO" id="GO:0016491">
    <property type="term" value="F:oxidoreductase activity"/>
    <property type="evidence" value="ECO:0007669"/>
    <property type="project" value="UniProtKB-KW"/>
</dbReference>
<comment type="caution">
    <text evidence="3">The sequence shown here is derived from an EMBL/GenBank/DDBJ whole genome shotgun (WGS) entry which is preliminary data.</text>
</comment>
<dbReference type="InterPro" id="IPR052585">
    <property type="entry name" value="Lipid_raft_assoc_Zn_ADH"/>
</dbReference>
<protein>
    <recommendedName>
        <fullName evidence="1">Zinc-type alcohol dehydrogenase-like protein</fullName>
    </recommendedName>
</protein>
<gene>
    <name evidence="3" type="ORF">LfDm3_0198</name>
</gene>
<dbReference type="InterPro" id="IPR036291">
    <property type="entry name" value="NAD(P)-bd_dom_sf"/>
</dbReference>
<dbReference type="AlphaFoldDB" id="A0A0C1M7A4"/>
<dbReference type="PANTHER" id="PTHR43482:SF1">
    <property type="entry name" value="PROTEIN AST1-RELATED"/>
    <property type="match status" value="1"/>
</dbReference>
<evidence type="ECO:0000259" key="2">
    <source>
        <dbReference type="SMART" id="SM00829"/>
    </source>
</evidence>
<dbReference type="PANTHER" id="PTHR43482">
    <property type="entry name" value="PROTEIN AST1-RELATED"/>
    <property type="match status" value="1"/>
</dbReference>
<evidence type="ECO:0000313" key="3">
    <source>
        <dbReference type="EMBL" id="KID42269.1"/>
    </source>
</evidence>
<name>A0A0C1M7A4_9LACO</name>
<keyword evidence="1 3" id="KW-0560">Oxidoreductase</keyword>
<sequence>MTKKMNAVGYTKYLPIDDPKSLFDFTTDIPEPEPHDLLVKVEAVSVNPVDVFTRQSQKEPLKDPKIIGWDAVGTVEKVGSKTNRFSVGDRVFYSGSHVRPGCDSEYQTVDERIVGIAPHSLDNAHAAAMPLTSLTAWEAMFEQMNIDFYDRNEQNHKKSILIINGAGGVGSIATQLAHRANLQVISTAGKDETKQWELDHGSDIVVDYHDDIIKQIHDKGFKYVDYILDLRNLDAYWDEICELIAPSGTIVSITGSGKSLDMSKLKEKRARFAWEYMFTKSEFHTPDMITQHEILDKISIMLDEGNLVSTLTKQFGPINAENLRKATKLVESKQMIGKVVVANDEKEK</sequence>
<dbReference type="InterPro" id="IPR011032">
    <property type="entry name" value="GroES-like_sf"/>
</dbReference>
<dbReference type="GeneID" id="74912899"/>
<accession>A0A0C1M7A4</accession>
<dbReference type="InterPro" id="IPR013154">
    <property type="entry name" value="ADH-like_N"/>
</dbReference>